<keyword evidence="1" id="KW-1133">Transmembrane helix</keyword>
<sequence>MEDDTEKSETFQIKGEDLLAKVKQLIKEGNVRRIILSHDGKKLLEIPVTAGAVGVTVAAVISPVLVAVGAIAAVVAQVEVTVVRD</sequence>
<evidence type="ECO:0000313" key="3">
    <source>
        <dbReference type="EMBL" id="MSS83540.1"/>
    </source>
</evidence>
<evidence type="ECO:0000313" key="4">
    <source>
        <dbReference type="Proteomes" id="UP000470875"/>
    </source>
</evidence>
<organism evidence="3 4">
    <name type="scientific">Scrofimicrobium canadense</name>
    <dbReference type="NCBI Taxonomy" id="2652290"/>
    <lineage>
        <taxon>Bacteria</taxon>
        <taxon>Bacillati</taxon>
        <taxon>Actinomycetota</taxon>
        <taxon>Actinomycetes</taxon>
        <taxon>Actinomycetales</taxon>
        <taxon>Actinomycetaceae</taxon>
        <taxon>Scrofimicrobium</taxon>
    </lineage>
</organism>
<dbReference type="Pfam" id="PF14242">
    <property type="entry name" value="DUF4342"/>
    <property type="match status" value="1"/>
</dbReference>
<dbReference type="Proteomes" id="UP000470875">
    <property type="component" value="Unassembled WGS sequence"/>
</dbReference>
<dbReference type="InterPro" id="IPR025642">
    <property type="entry name" value="DUF4342"/>
</dbReference>
<keyword evidence="1" id="KW-0472">Membrane</keyword>
<gene>
    <name evidence="3" type="ORF">FYJ24_01925</name>
</gene>
<proteinExistence type="predicted"/>
<evidence type="ECO:0000256" key="1">
    <source>
        <dbReference type="SAM" id="Phobius"/>
    </source>
</evidence>
<keyword evidence="4" id="KW-1185">Reference proteome</keyword>
<comment type="caution">
    <text evidence="3">The sequence shown here is derived from an EMBL/GenBank/DDBJ whole genome shotgun (WGS) entry which is preliminary data.</text>
</comment>
<protein>
    <submittedName>
        <fullName evidence="3">DUF4342 domain-containing protein</fullName>
    </submittedName>
</protein>
<accession>A0A6N7VRF0</accession>
<feature type="domain" description="DUF4342" evidence="2">
    <location>
        <begin position="6"/>
        <end position="84"/>
    </location>
</feature>
<dbReference type="AlphaFoldDB" id="A0A6N7VRF0"/>
<feature type="transmembrane region" description="Helical" evidence="1">
    <location>
        <begin position="52"/>
        <end position="76"/>
    </location>
</feature>
<dbReference type="EMBL" id="VULO01000002">
    <property type="protein sequence ID" value="MSS83540.1"/>
    <property type="molecule type" value="Genomic_DNA"/>
</dbReference>
<evidence type="ECO:0000259" key="2">
    <source>
        <dbReference type="Pfam" id="PF14242"/>
    </source>
</evidence>
<reference evidence="3 4" key="1">
    <citation type="submission" date="2019-08" db="EMBL/GenBank/DDBJ databases">
        <title>In-depth cultivation of the pig gut microbiome towards novel bacterial diversity and tailored functional studies.</title>
        <authorList>
            <person name="Wylensek D."/>
            <person name="Hitch T.C.A."/>
            <person name="Clavel T."/>
        </authorList>
    </citation>
    <scope>NUCLEOTIDE SEQUENCE [LARGE SCALE GENOMIC DNA]</scope>
    <source>
        <strain evidence="3 4">WB03_NA08</strain>
    </source>
</reference>
<name>A0A6N7VRF0_9ACTO</name>
<keyword evidence="1" id="KW-0812">Transmembrane</keyword>